<feature type="compositionally biased region" description="Basic and acidic residues" evidence="2">
    <location>
        <begin position="127"/>
        <end position="136"/>
    </location>
</feature>
<protein>
    <recommendedName>
        <fullName evidence="3">Pinin/SDK/MemA protein domain-containing protein</fullName>
    </recommendedName>
</protein>
<evidence type="ECO:0000256" key="2">
    <source>
        <dbReference type="SAM" id="MobiDB-lite"/>
    </source>
</evidence>
<accession>A0AAF0E3N1</accession>
<gene>
    <name evidence="4" type="ORF">MOBT1_002580</name>
</gene>
<evidence type="ECO:0000313" key="4">
    <source>
        <dbReference type="EMBL" id="WFD03884.1"/>
    </source>
</evidence>
<name>A0AAF0E3N1_9BASI</name>
<evidence type="ECO:0000259" key="3">
    <source>
        <dbReference type="Pfam" id="PF04696"/>
    </source>
</evidence>
<feature type="coiled-coil region" evidence="1">
    <location>
        <begin position="225"/>
        <end position="263"/>
    </location>
</feature>
<dbReference type="AlphaFoldDB" id="A0AAF0E3N1"/>
<proteinExistence type="predicted"/>
<evidence type="ECO:0000313" key="5">
    <source>
        <dbReference type="Proteomes" id="UP001214603"/>
    </source>
</evidence>
<organism evidence="4 5">
    <name type="scientific">Malassezia obtusa</name>
    <dbReference type="NCBI Taxonomy" id="76774"/>
    <lineage>
        <taxon>Eukaryota</taxon>
        <taxon>Fungi</taxon>
        <taxon>Dikarya</taxon>
        <taxon>Basidiomycota</taxon>
        <taxon>Ustilaginomycotina</taxon>
        <taxon>Malasseziomycetes</taxon>
        <taxon>Malasseziales</taxon>
        <taxon>Malasseziaceae</taxon>
        <taxon>Malassezia</taxon>
    </lineage>
</organism>
<feature type="domain" description="Pinin/SDK/MemA protein" evidence="3">
    <location>
        <begin position="75"/>
        <end position="178"/>
    </location>
</feature>
<evidence type="ECO:0000256" key="1">
    <source>
        <dbReference type="SAM" id="Coils"/>
    </source>
</evidence>
<sequence>MSEGPSTEERHAQGGPTDMDAPGDAQAHRAPAEHAQDEHAPLPSVPDARAPEEDARASSSDTTRPAPPRARAQLEDRQRGKRMLGLLNSTLTQSREPRKRLRPDARAAPAPDARASEPAPVPPADLAAERAAHDAERASIRRDMERVHALAEEIAAYETAYRTARSQKRRLSSYLVTHVAAPSEPRVPPTRAEAAATMLGRERSVPIALRSARAYDVYYLPRKLLPEQEDALDAQEEAIDDALDRADDEYDRVRAELERELYDAKARLRAHGTDPRAAHGRRAWS</sequence>
<reference evidence="4" key="1">
    <citation type="submission" date="2023-03" db="EMBL/GenBank/DDBJ databases">
        <title>Mating type loci evolution in Malassezia.</title>
        <authorList>
            <person name="Coelho M.A."/>
        </authorList>
    </citation>
    <scope>NUCLEOTIDE SEQUENCE</scope>
    <source>
        <strain evidence="4">CBS 7876</strain>
    </source>
</reference>
<dbReference type="Pfam" id="PF04696">
    <property type="entry name" value="Pinin_SDK_memA"/>
    <property type="match status" value="1"/>
</dbReference>
<feature type="region of interest" description="Disordered" evidence="2">
    <location>
        <begin position="1"/>
        <end position="136"/>
    </location>
</feature>
<dbReference type="InterPro" id="IPR006786">
    <property type="entry name" value="Pinin_SDK_MemA"/>
</dbReference>
<feature type="compositionally biased region" description="Low complexity" evidence="2">
    <location>
        <begin position="106"/>
        <end position="118"/>
    </location>
</feature>
<dbReference type="EMBL" id="CP119939">
    <property type="protein sequence ID" value="WFD03884.1"/>
    <property type="molecule type" value="Genomic_DNA"/>
</dbReference>
<keyword evidence="1" id="KW-0175">Coiled coil</keyword>
<feature type="compositionally biased region" description="Basic and acidic residues" evidence="2">
    <location>
        <begin position="26"/>
        <end position="40"/>
    </location>
</feature>
<keyword evidence="5" id="KW-1185">Reference proteome</keyword>
<dbReference type="Proteomes" id="UP001214603">
    <property type="component" value="Chromosome 6"/>
</dbReference>